<dbReference type="AlphaFoldDB" id="A0ABD2X2P4"/>
<evidence type="ECO:0000313" key="3">
    <source>
        <dbReference type="Proteomes" id="UP001627154"/>
    </source>
</evidence>
<reference evidence="2 3" key="1">
    <citation type="journal article" date="2024" name="bioRxiv">
        <title>A reference genome for Trichogramma kaykai: A tiny desert-dwelling parasitoid wasp with competing sex-ratio distorters.</title>
        <authorList>
            <person name="Culotta J."/>
            <person name="Lindsey A.R."/>
        </authorList>
    </citation>
    <scope>NUCLEOTIDE SEQUENCE [LARGE SCALE GENOMIC DNA]</scope>
    <source>
        <strain evidence="2 3">KSX58</strain>
    </source>
</reference>
<evidence type="ECO:0000256" key="1">
    <source>
        <dbReference type="SAM" id="MobiDB-lite"/>
    </source>
</evidence>
<dbReference type="EMBL" id="JBJJXI010000055">
    <property type="protein sequence ID" value="KAL3399460.1"/>
    <property type="molecule type" value="Genomic_DNA"/>
</dbReference>
<proteinExistence type="predicted"/>
<feature type="compositionally biased region" description="Polar residues" evidence="1">
    <location>
        <begin position="232"/>
        <end position="247"/>
    </location>
</feature>
<dbReference type="Proteomes" id="UP001627154">
    <property type="component" value="Unassembled WGS sequence"/>
</dbReference>
<protein>
    <submittedName>
        <fullName evidence="2">Uncharacterized protein</fullName>
    </submittedName>
</protein>
<feature type="compositionally biased region" description="Polar residues" evidence="1">
    <location>
        <begin position="146"/>
        <end position="156"/>
    </location>
</feature>
<evidence type="ECO:0000313" key="2">
    <source>
        <dbReference type="EMBL" id="KAL3399460.1"/>
    </source>
</evidence>
<feature type="compositionally biased region" description="Polar residues" evidence="1">
    <location>
        <begin position="175"/>
        <end position="211"/>
    </location>
</feature>
<feature type="region of interest" description="Disordered" evidence="1">
    <location>
        <begin position="89"/>
        <end position="247"/>
    </location>
</feature>
<feature type="compositionally biased region" description="Basic and acidic residues" evidence="1">
    <location>
        <begin position="106"/>
        <end position="116"/>
    </location>
</feature>
<sequence length="424" mass="48703">MSILVTKAKVRFVQDKHITMIPIHDVIEFETKAPAHKKDFCANKLYKGVWKDDKNSKKIILPIQIGGLACGEKEENLLDKKRISFPSVNPSDLDRFSDSTDGPSHSIEKIEKDNKKLKNKNIKKAVSMSNKKQLSLYKKDIPHFTMRNQIKDNSPNSKDEDEDEALQKETKRSRPQITSDSDSDNSHQPSKGQNFQPDTAGTTVEGNSSHKSIARKLVFDYSGSESDEHSPNELNKSLSNVSTPSHVSNSVNKELIMRRIAQNTPQGHQSNFEDYELNDLTANPGSFNNNNPLNVVNQETLELRQNDLHNLQQLVANNEGIEIPNAIPNFARLKRGYKLYRLRPPKPIDLNNLTEMNVIRTPTEADDFIGEDRTINIFNDYLDEKEEYASRKQWFFSKMNRHIGYKIKDLRNRDYYEVKDDEEN</sequence>
<organism evidence="2 3">
    <name type="scientific">Trichogramma kaykai</name>
    <dbReference type="NCBI Taxonomy" id="54128"/>
    <lineage>
        <taxon>Eukaryota</taxon>
        <taxon>Metazoa</taxon>
        <taxon>Ecdysozoa</taxon>
        <taxon>Arthropoda</taxon>
        <taxon>Hexapoda</taxon>
        <taxon>Insecta</taxon>
        <taxon>Pterygota</taxon>
        <taxon>Neoptera</taxon>
        <taxon>Endopterygota</taxon>
        <taxon>Hymenoptera</taxon>
        <taxon>Apocrita</taxon>
        <taxon>Proctotrupomorpha</taxon>
        <taxon>Chalcidoidea</taxon>
        <taxon>Trichogrammatidae</taxon>
        <taxon>Trichogramma</taxon>
    </lineage>
</organism>
<gene>
    <name evidence="2" type="ORF">TKK_006744</name>
</gene>
<name>A0ABD2X2P4_9HYME</name>
<accession>A0ABD2X2P4</accession>
<keyword evidence="3" id="KW-1185">Reference proteome</keyword>
<comment type="caution">
    <text evidence="2">The sequence shown here is derived from an EMBL/GenBank/DDBJ whole genome shotgun (WGS) entry which is preliminary data.</text>
</comment>